<evidence type="ECO:0000313" key="2">
    <source>
        <dbReference type="Proteomes" id="UP000557739"/>
    </source>
</evidence>
<organism evidence="1 2">
    <name type="scientific">Sphingomonas yantingensis</name>
    <dbReference type="NCBI Taxonomy" id="1241761"/>
    <lineage>
        <taxon>Bacteria</taxon>
        <taxon>Pseudomonadati</taxon>
        <taxon>Pseudomonadota</taxon>
        <taxon>Alphaproteobacteria</taxon>
        <taxon>Sphingomonadales</taxon>
        <taxon>Sphingomonadaceae</taxon>
        <taxon>Sphingomonas</taxon>
    </lineage>
</organism>
<dbReference type="Proteomes" id="UP000557739">
    <property type="component" value="Unassembled WGS sequence"/>
</dbReference>
<keyword evidence="2" id="KW-1185">Reference proteome</keyword>
<proteinExistence type="predicted"/>
<dbReference type="RefSeq" id="WP_184023621.1">
    <property type="nucleotide sequence ID" value="NZ_JACIJJ010000001.1"/>
</dbReference>
<evidence type="ECO:0000313" key="1">
    <source>
        <dbReference type="EMBL" id="MBB5697025.1"/>
    </source>
</evidence>
<protein>
    <submittedName>
        <fullName evidence="1">Uncharacterized protein</fullName>
    </submittedName>
</protein>
<comment type="caution">
    <text evidence="1">The sequence shown here is derived from an EMBL/GenBank/DDBJ whole genome shotgun (WGS) entry which is preliminary data.</text>
</comment>
<reference evidence="1 2" key="1">
    <citation type="submission" date="2020-08" db="EMBL/GenBank/DDBJ databases">
        <title>Genomic Encyclopedia of Type Strains, Phase IV (KMG-IV): sequencing the most valuable type-strain genomes for metagenomic binning, comparative biology and taxonomic classification.</title>
        <authorList>
            <person name="Goeker M."/>
        </authorList>
    </citation>
    <scope>NUCLEOTIDE SEQUENCE [LARGE SCALE GENOMIC DNA]</scope>
    <source>
        <strain evidence="1 2">DSM 27244</strain>
    </source>
</reference>
<dbReference type="EMBL" id="JACIJJ010000001">
    <property type="protein sequence ID" value="MBB5697025.1"/>
    <property type="molecule type" value="Genomic_DNA"/>
</dbReference>
<sequence length="49" mass="5411">MLDAAFAAARPRPFTPAELPTRALDGSYPFLNHRSCAEWAPVVRLERAA</sequence>
<dbReference type="AlphaFoldDB" id="A0A7W9AM62"/>
<gene>
    <name evidence="1" type="ORF">FHR19_000350</name>
</gene>
<accession>A0A7W9AM62</accession>
<name>A0A7W9AM62_9SPHN</name>